<dbReference type="SUPFAM" id="SSF56112">
    <property type="entry name" value="Protein kinase-like (PK-like)"/>
    <property type="match status" value="1"/>
</dbReference>
<proteinExistence type="predicted"/>
<dbReference type="EMBL" id="CAVNYO010000440">
    <property type="protein sequence ID" value="CAK5280705.1"/>
    <property type="molecule type" value="Genomic_DNA"/>
</dbReference>
<dbReference type="GO" id="GO:0004672">
    <property type="term" value="F:protein kinase activity"/>
    <property type="evidence" value="ECO:0007669"/>
    <property type="project" value="InterPro"/>
</dbReference>
<dbReference type="InterPro" id="IPR000719">
    <property type="entry name" value="Prot_kinase_dom"/>
</dbReference>
<evidence type="ECO:0000313" key="3">
    <source>
        <dbReference type="Proteomes" id="UP001295794"/>
    </source>
</evidence>
<sequence length="388" mass="44690">MAYHADREHYWKCHYSFLLSCGYALRPRLAPDYVKPTQIPERDDSDERHPRPEIMDAERIRDGKQVILKSVLRSVHYTEVEIGTLFSSSPLAGDPRNHCIPILEVLHDPEDSNIDIIVMPRMVPAFRYVEFETVGEVVDCLRQILEGVKFMHENFVAHRDCVHLNFVVDPAKLFPKGNHPVRPLWDLKYEHLATYVSRASCWPRYYIIDFGWSERYNPKSGLLFEPVVFGGDRSPPEHNTTLPPTPCNPFPTDVYTIGNLMQRRFLLSDLGGGSHPPLRFLQPLVDEMMRDEPSARPTIGEALAQFDFLCARLTSSQLRAPGAPFRYPLSTCMHPIRKFVNTIAFVRPLPRDLHALYAKIRRSGLGPPTVPWPAKTKLRDFYTQSRWS</sequence>
<reference evidence="2" key="1">
    <citation type="submission" date="2023-11" db="EMBL/GenBank/DDBJ databases">
        <authorList>
            <person name="De Vega J J."/>
            <person name="De Vega J J."/>
        </authorList>
    </citation>
    <scope>NUCLEOTIDE SEQUENCE</scope>
</reference>
<dbReference type="SMART" id="SM00220">
    <property type="entry name" value="S_TKc"/>
    <property type="match status" value="1"/>
</dbReference>
<dbReference type="InterPro" id="IPR011009">
    <property type="entry name" value="Kinase-like_dom_sf"/>
</dbReference>
<protein>
    <recommendedName>
        <fullName evidence="1">Protein kinase domain-containing protein</fullName>
    </recommendedName>
</protein>
<dbReference type="GO" id="GO:0005524">
    <property type="term" value="F:ATP binding"/>
    <property type="evidence" value="ECO:0007669"/>
    <property type="project" value="InterPro"/>
</dbReference>
<evidence type="ECO:0000259" key="1">
    <source>
        <dbReference type="PROSITE" id="PS50011"/>
    </source>
</evidence>
<dbReference type="Proteomes" id="UP001295794">
    <property type="component" value="Unassembled WGS sequence"/>
</dbReference>
<keyword evidence="3" id="KW-1185">Reference proteome</keyword>
<accession>A0AAD2K5Y4</accession>
<dbReference type="AlphaFoldDB" id="A0AAD2K5Y4"/>
<dbReference type="Gene3D" id="1.10.510.10">
    <property type="entry name" value="Transferase(Phosphotransferase) domain 1"/>
    <property type="match status" value="1"/>
</dbReference>
<evidence type="ECO:0000313" key="2">
    <source>
        <dbReference type="EMBL" id="CAK5280705.1"/>
    </source>
</evidence>
<organism evidence="2 3">
    <name type="scientific">Mycena citricolor</name>
    <dbReference type="NCBI Taxonomy" id="2018698"/>
    <lineage>
        <taxon>Eukaryota</taxon>
        <taxon>Fungi</taxon>
        <taxon>Dikarya</taxon>
        <taxon>Basidiomycota</taxon>
        <taxon>Agaricomycotina</taxon>
        <taxon>Agaricomycetes</taxon>
        <taxon>Agaricomycetidae</taxon>
        <taxon>Agaricales</taxon>
        <taxon>Marasmiineae</taxon>
        <taxon>Mycenaceae</taxon>
        <taxon>Mycena</taxon>
    </lineage>
</organism>
<gene>
    <name evidence="2" type="ORF">MYCIT1_LOCUS31301</name>
</gene>
<name>A0AAD2K5Y4_9AGAR</name>
<feature type="domain" description="Protein kinase" evidence="1">
    <location>
        <begin position="1"/>
        <end position="357"/>
    </location>
</feature>
<dbReference type="PROSITE" id="PS50011">
    <property type="entry name" value="PROTEIN_KINASE_DOM"/>
    <property type="match status" value="1"/>
</dbReference>
<comment type="caution">
    <text evidence="2">The sequence shown here is derived from an EMBL/GenBank/DDBJ whole genome shotgun (WGS) entry which is preliminary data.</text>
</comment>